<dbReference type="AlphaFoldDB" id="A0A0K2TXY4"/>
<evidence type="ECO:0000313" key="1">
    <source>
        <dbReference type="EMBL" id="CDW30572.1"/>
    </source>
</evidence>
<reference evidence="1" key="1">
    <citation type="submission" date="2014-05" db="EMBL/GenBank/DDBJ databases">
        <authorList>
            <person name="Chronopoulou M."/>
        </authorList>
    </citation>
    <scope>NUCLEOTIDE SEQUENCE</scope>
    <source>
        <tissue evidence="1">Whole organism</tissue>
    </source>
</reference>
<protein>
    <submittedName>
        <fullName evidence="1">Uncharacterized protein</fullName>
    </submittedName>
</protein>
<proteinExistence type="predicted"/>
<dbReference type="EMBL" id="HACA01013211">
    <property type="protein sequence ID" value="CDW30572.1"/>
    <property type="molecule type" value="Transcribed_RNA"/>
</dbReference>
<name>A0A0K2TXY4_LEPSM</name>
<accession>A0A0K2TXY4</accession>
<organism evidence="1">
    <name type="scientific">Lepeophtheirus salmonis</name>
    <name type="common">Salmon louse</name>
    <name type="synonym">Caligus salmonis</name>
    <dbReference type="NCBI Taxonomy" id="72036"/>
    <lineage>
        <taxon>Eukaryota</taxon>
        <taxon>Metazoa</taxon>
        <taxon>Ecdysozoa</taxon>
        <taxon>Arthropoda</taxon>
        <taxon>Crustacea</taxon>
        <taxon>Multicrustacea</taxon>
        <taxon>Hexanauplia</taxon>
        <taxon>Copepoda</taxon>
        <taxon>Siphonostomatoida</taxon>
        <taxon>Caligidae</taxon>
        <taxon>Lepeophtheirus</taxon>
    </lineage>
</organism>
<sequence length="62" mass="7546">MYSRHVNVRPCKFCYERVMPRDQKGNYECKTCNKVSHFKCLIHSRDKSCCKDNDSRRSLEWQ</sequence>